<dbReference type="InterPro" id="IPR001597">
    <property type="entry name" value="ArAA_b-elim_lyase/Thr_aldolase"/>
</dbReference>
<dbReference type="Pfam" id="PF01212">
    <property type="entry name" value="Beta_elim_lyase"/>
    <property type="match status" value="1"/>
</dbReference>
<gene>
    <name evidence="6" type="ORF">ACFQE1_11690</name>
</gene>
<sequence>MTERDAGERLDFRSDTVTRPSDEMREAAASADVGDDVKREDPTVNELERRAADLMGKEAGLYVPSGTMGNQIAARVHTDRGQEVVVDEGGHVYQWEVGGLAQLSELQVRPIDFGPDAVPTPAQLREVMTEEALHVAGTGLLCLENSHNSRGGVAVGPDGI</sequence>
<reference evidence="6 7" key="1">
    <citation type="journal article" date="2019" name="Int. J. Syst. Evol. Microbiol.">
        <title>The Global Catalogue of Microorganisms (GCM) 10K type strain sequencing project: providing services to taxonomists for standard genome sequencing and annotation.</title>
        <authorList>
            <consortium name="The Broad Institute Genomics Platform"/>
            <consortium name="The Broad Institute Genome Sequencing Center for Infectious Disease"/>
            <person name="Wu L."/>
            <person name="Ma J."/>
        </authorList>
    </citation>
    <scope>NUCLEOTIDE SEQUENCE [LARGE SCALE GENOMIC DNA]</scope>
    <source>
        <strain evidence="6 7">NBRC 111368</strain>
    </source>
</reference>
<evidence type="ECO:0000256" key="1">
    <source>
        <dbReference type="ARBA" id="ARBA00001933"/>
    </source>
</evidence>
<evidence type="ECO:0000256" key="4">
    <source>
        <dbReference type="SAM" id="MobiDB-lite"/>
    </source>
</evidence>
<protein>
    <submittedName>
        <fullName evidence="6">Threonine aldolase family protein</fullName>
    </submittedName>
</protein>
<dbReference type="EMBL" id="JBHSWU010000358">
    <property type="protein sequence ID" value="MFC6725020.1"/>
    <property type="molecule type" value="Genomic_DNA"/>
</dbReference>
<proteinExistence type="inferred from homology"/>
<dbReference type="Gene3D" id="3.40.640.10">
    <property type="entry name" value="Type I PLP-dependent aspartate aminotransferase-like (Major domain)"/>
    <property type="match status" value="1"/>
</dbReference>
<accession>A0ABD5S0D9</accession>
<evidence type="ECO:0000313" key="7">
    <source>
        <dbReference type="Proteomes" id="UP001596328"/>
    </source>
</evidence>
<organism evidence="6 7">
    <name type="scientific">Halobium palmae</name>
    <dbReference type="NCBI Taxonomy" id="1776492"/>
    <lineage>
        <taxon>Archaea</taxon>
        <taxon>Methanobacteriati</taxon>
        <taxon>Methanobacteriota</taxon>
        <taxon>Stenosarchaea group</taxon>
        <taxon>Halobacteria</taxon>
        <taxon>Halobacteriales</taxon>
        <taxon>Haloferacaceae</taxon>
        <taxon>Halobium</taxon>
    </lineage>
</organism>
<name>A0ABD5S0D9_9EURY</name>
<feature type="non-terminal residue" evidence="6">
    <location>
        <position position="160"/>
    </location>
</feature>
<dbReference type="PANTHER" id="PTHR48097">
    <property type="entry name" value="L-THREONINE ALDOLASE-RELATED"/>
    <property type="match status" value="1"/>
</dbReference>
<comment type="cofactor">
    <cofactor evidence="1">
        <name>pyridoxal 5'-phosphate</name>
        <dbReference type="ChEBI" id="CHEBI:597326"/>
    </cofactor>
</comment>
<dbReference type="InterPro" id="IPR015424">
    <property type="entry name" value="PyrdxlP-dep_Trfase"/>
</dbReference>
<dbReference type="InterPro" id="IPR015421">
    <property type="entry name" value="PyrdxlP-dep_Trfase_major"/>
</dbReference>
<feature type="compositionally biased region" description="Basic and acidic residues" evidence="4">
    <location>
        <begin position="1"/>
        <end position="26"/>
    </location>
</feature>
<feature type="region of interest" description="Disordered" evidence="4">
    <location>
        <begin position="1"/>
        <end position="43"/>
    </location>
</feature>
<dbReference type="SUPFAM" id="SSF53383">
    <property type="entry name" value="PLP-dependent transferases"/>
    <property type="match status" value="1"/>
</dbReference>
<dbReference type="Proteomes" id="UP001596328">
    <property type="component" value="Unassembled WGS sequence"/>
</dbReference>
<evidence type="ECO:0000256" key="2">
    <source>
        <dbReference type="ARBA" id="ARBA00006966"/>
    </source>
</evidence>
<dbReference type="PANTHER" id="PTHR48097:SF9">
    <property type="entry name" value="L-THREONINE ALDOLASE"/>
    <property type="match status" value="1"/>
</dbReference>
<evidence type="ECO:0000313" key="6">
    <source>
        <dbReference type="EMBL" id="MFC6725020.1"/>
    </source>
</evidence>
<keyword evidence="7" id="KW-1185">Reference proteome</keyword>
<feature type="domain" description="Aromatic amino acid beta-eliminating lyase/threonine aldolase" evidence="5">
    <location>
        <begin position="11"/>
        <end position="157"/>
    </location>
</feature>
<keyword evidence="3" id="KW-0663">Pyridoxal phosphate</keyword>
<dbReference type="AlphaFoldDB" id="A0ABD5S0D9"/>
<evidence type="ECO:0000259" key="5">
    <source>
        <dbReference type="Pfam" id="PF01212"/>
    </source>
</evidence>
<comment type="caution">
    <text evidence="6">The sequence shown here is derived from an EMBL/GenBank/DDBJ whole genome shotgun (WGS) entry which is preliminary data.</text>
</comment>
<evidence type="ECO:0000256" key="3">
    <source>
        <dbReference type="ARBA" id="ARBA00022898"/>
    </source>
</evidence>
<comment type="similarity">
    <text evidence="2">Belongs to the threonine aldolase family.</text>
</comment>